<proteinExistence type="predicted"/>
<dbReference type="NCBIfam" id="TIGR03083">
    <property type="entry name" value="maleylpyruvate isomerase family mycothiol-dependent enzyme"/>
    <property type="match status" value="1"/>
</dbReference>
<organism evidence="3 4">
    <name type="scientific">Actinomadura miaoliensis</name>
    <dbReference type="NCBI Taxonomy" id="430685"/>
    <lineage>
        <taxon>Bacteria</taxon>
        <taxon>Bacillati</taxon>
        <taxon>Actinomycetota</taxon>
        <taxon>Actinomycetes</taxon>
        <taxon>Streptosporangiales</taxon>
        <taxon>Thermomonosporaceae</taxon>
        <taxon>Actinomadura</taxon>
    </lineage>
</organism>
<evidence type="ECO:0000259" key="1">
    <source>
        <dbReference type="Pfam" id="PF07398"/>
    </source>
</evidence>
<dbReference type="Proteomes" id="UP001500683">
    <property type="component" value="Unassembled WGS sequence"/>
</dbReference>
<dbReference type="InterPro" id="IPR010872">
    <property type="entry name" value="MDMPI_C-term_domain"/>
</dbReference>
<sequence length="256" mass="28458">MRWDHIRYCDAAQNEMESFAARVRDADLDTPVPTCPGWSLADLVRHLGRVHRWAGGMVERRVQRRVGARELGVVIPDDPAELRPWFEEGAAALLRTLRAADPDEAMWAWGADQHVRFWGRRMLHETAVHRCDADLALGAGTDVPADVADDGITEFAANLRSAAAFSPKIDNLRGDGTVIAFTASDTGTRMLLRLLPDRFAWTRTDRGDDVRADAEISGAAGDLYLFLWGRRRLDDPGIKARGDEALLTLWTENSAV</sequence>
<evidence type="ECO:0000313" key="4">
    <source>
        <dbReference type="Proteomes" id="UP001500683"/>
    </source>
</evidence>
<dbReference type="InterPro" id="IPR024344">
    <property type="entry name" value="MDMPI_metal-binding"/>
</dbReference>
<feature type="domain" description="Mycothiol-dependent maleylpyruvate isomerase metal-binding" evidence="2">
    <location>
        <begin position="10"/>
        <end position="133"/>
    </location>
</feature>
<dbReference type="PANTHER" id="PTHR40758:SF1">
    <property type="entry name" value="CONSERVED PROTEIN"/>
    <property type="match status" value="1"/>
</dbReference>
<dbReference type="RefSeq" id="WP_344955242.1">
    <property type="nucleotide sequence ID" value="NZ_BAAAZG010000051.1"/>
</dbReference>
<name>A0ABP7WQQ7_9ACTN</name>
<feature type="domain" description="MDMPI C-terminal" evidence="1">
    <location>
        <begin position="142"/>
        <end position="247"/>
    </location>
</feature>
<dbReference type="InterPro" id="IPR034660">
    <property type="entry name" value="DinB/YfiT-like"/>
</dbReference>
<dbReference type="Gene3D" id="1.20.120.450">
    <property type="entry name" value="dinb family like domain"/>
    <property type="match status" value="1"/>
</dbReference>
<dbReference type="Pfam" id="PF11716">
    <property type="entry name" value="MDMPI_N"/>
    <property type="match status" value="1"/>
</dbReference>
<dbReference type="InterPro" id="IPR017517">
    <property type="entry name" value="Maleyloyr_isom"/>
</dbReference>
<gene>
    <name evidence="3" type="ORF">GCM10022214_64870</name>
</gene>
<comment type="caution">
    <text evidence="3">The sequence shown here is derived from an EMBL/GenBank/DDBJ whole genome shotgun (WGS) entry which is preliminary data.</text>
</comment>
<dbReference type="GO" id="GO:0016853">
    <property type="term" value="F:isomerase activity"/>
    <property type="evidence" value="ECO:0007669"/>
    <property type="project" value="UniProtKB-KW"/>
</dbReference>
<dbReference type="Pfam" id="PF07398">
    <property type="entry name" value="MDMPI_C"/>
    <property type="match status" value="1"/>
</dbReference>
<keyword evidence="3" id="KW-0413">Isomerase</keyword>
<dbReference type="PANTHER" id="PTHR40758">
    <property type="entry name" value="CONSERVED PROTEIN"/>
    <property type="match status" value="1"/>
</dbReference>
<keyword evidence="4" id="KW-1185">Reference proteome</keyword>
<dbReference type="SUPFAM" id="SSF109854">
    <property type="entry name" value="DinB/YfiT-like putative metalloenzymes"/>
    <property type="match status" value="1"/>
</dbReference>
<dbReference type="EMBL" id="BAAAZG010000051">
    <property type="protein sequence ID" value="GAA4093752.1"/>
    <property type="molecule type" value="Genomic_DNA"/>
</dbReference>
<reference evidence="4" key="1">
    <citation type="journal article" date="2019" name="Int. J. Syst. Evol. Microbiol.">
        <title>The Global Catalogue of Microorganisms (GCM) 10K type strain sequencing project: providing services to taxonomists for standard genome sequencing and annotation.</title>
        <authorList>
            <consortium name="The Broad Institute Genomics Platform"/>
            <consortium name="The Broad Institute Genome Sequencing Center for Infectious Disease"/>
            <person name="Wu L."/>
            <person name="Ma J."/>
        </authorList>
    </citation>
    <scope>NUCLEOTIDE SEQUENCE [LARGE SCALE GENOMIC DNA]</scope>
    <source>
        <strain evidence="4">JCM 16702</strain>
    </source>
</reference>
<protein>
    <submittedName>
        <fullName evidence="3">Maleylpyruvate isomerase family mycothiol-dependent enzyme</fullName>
    </submittedName>
</protein>
<evidence type="ECO:0000259" key="2">
    <source>
        <dbReference type="Pfam" id="PF11716"/>
    </source>
</evidence>
<accession>A0ABP7WQQ7</accession>
<evidence type="ECO:0000313" key="3">
    <source>
        <dbReference type="EMBL" id="GAA4093752.1"/>
    </source>
</evidence>